<name>A0ABT9Y4D8_9FIRM</name>
<sequence length="39" mass="4426">MHKGDGCHDPVLLEMWTDIETSEYTEVGAVEWAVSYGLR</sequence>
<accession>A0ABT9Y4D8</accession>
<evidence type="ECO:0000313" key="1">
    <source>
        <dbReference type="EMBL" id="MDQ0202513.1"/>
    </source>
</evidence>
<comment type="caution">
    <text evidence="1">The sequence shown here is derived from an EMBL/GenBank/DDBJ whole genome shotgun (WGS) entry which is preliminary data.</text>
</comment>
<keyword evidence="2" id="KW-1185">Reference proteome</keyword>
<dbReference type="Proteomes" id="UP001239167">
    <property type="component" value="Unassembled WGS sequence"/>
</dbReference>
<gene>
    <name evidence="1" type="ORF">J2S01_000198</name>
</gene>
<organism evidence="1 2">
    <name type="scientific">Pectinatus haikarae</name>
    <dbReference type="NCBI Taxonomy" id="349096"/>
    <lineage>
        <taxon>Bacteria</taxon>
        <taxon>Bacillati</taxon>
        <taxon>Bacillota</taxon>
        <taxon>Negativicutes</taxon>
        <taxon>Selenomonadales</taxon>
        <taxon>Selenomonadaceae</taxon>
        <taxon>Pectinatus</taxon>
    </lineage>
</organism>
<proteinExistence type="predicted"/>
<protein>
    <submittedName>
        <fullName evidence="1">Uncharacterized protein</fullName>
    </submittedName>
</protein>
<dbReference type="EMBL" id="JAUSUE010000001">
    <property type="protein sequence ID" value="MDQ0202513.1"/>
    <property type="molecule type" value="Genomic_DNA"/>
</dbReference>
<reference evidence="1 2" key="1">
    <citation type="submission" date="2023-07" db="EMBL/GenBank/DDBJ databases">
        <title>Genomic Encyclopedia of Type Strains, Phase IV (KMG-IV): sequencing the most valuable type-strain genomes for metagenomic binning, comparative biology and taxonomic classification.</title>
        <authorList>
            <person name="Goeker M."/>
        </authorList>
    </citation>
    <scope>NUCLEOTIDE SEQUENCE [LARGE SCALE GENOMIC DNA]</scope>
    <source>
        <strain evidence="1 2">DSM 16980</strain>
    </source>
</reference>
<evidence type="ECO:0000313" key="2">
    <source>
        <dbReference type="Proteomes" id="UP001239167"/>
    </source>
</evidence>